<gene>
    <name evidence="1" type="ORF">KJF94_01760</name>
</gene>
<dbReference type="Proteomes" id="UP000681155">
    <property type="component" value="Chromosome"/>
</dbReference>
<protein>
    <submittedName>
        <fullName evidence="1">Uncharacterized protein</fullName>
    </submittedName>
</protein>
<proteinExistence type="predicted"/>
<keyword evidence="2" id="KW-1185">Reference proteome</keyword>
<organism evidence="1 2">
    <name type="scientific">Pseudomonas hormoni</name>
    <dbReference type="NCBI Taxonomy" id="3093767"/>
    <lineage>
        <taxon>Bacteria</taxon>
        <taxon>Pseudomonadati</taxon>
        <taxon>Pseudomonadota</taxon>
        <taxon>Gammaproteobacteria</taxon>
        <taxon>Pseudomonadales</taxon>
        <taxon>Pseudomonadaceae</taxon>
        <taxon>Pseudomonas</taxon>
    </lineage>
</organism>
<dbReference type="RefSeq" id="WP_214380797.1">
    <property type="nucleotide sequence ID" value="NZ_CP075566.1"/>
</dbReference>
<dbReference type="EMBL" id="CP075566">
    <property type="protein sequence ID" value="QVW24338.1"/>
    <property type="molecule type" value="Genomic_DNA"/>
</dbReference>
<accession>A0ABX8F1B8</accession>
<sequence length="115" mass="12572">MSFKSEHLSDSEKTSFIKDSAPQLERLANGMASIGAHKFSLQGGTYKNSEAYTRGLDSMSNKIKANYDELKTLSNTCAASLPADSKWAEIPAQEFNASKAEAGKEKSVGFTWWAK</sequence>
<evidence type="ECO:0000313" key="2">
    <source>
        <dbReference type="Proteomes" id="UP000681155"/>
    </source>
</evidence>
<reference evidence="1 2" key="1">
    <citation type="submission" date="2021-05" db="EMBL/GenBank/DDBJ databases">
        <title>Complete genome of the cytokinin-producing biocontrol strain Pseudomonas fluorescens G20-18.</title>
        <authorList>
            <person name="Nielsen T.K."/>
            <person name="Mekureyaw M.F."/>
            <person name="Hansen L.H."/>
            <person name="Nicolaisen M.H."/>
            <person name="Roitsch T.G."/>
            <person name="Hennessy R.C."/>
        </authorList>
    </citation>
    <scope>NUCLEOTIDE SEQUENCE [LARGE SCALE GENOMIC DNA]</scope>
    <source>
        <strain evidence="1 2">G20-18</strain>
    </source>
</reference>
<evidence type="ECO:0000313" key="1">
    <source>
        <dbReference type="EMBL" id="QVW24338.1"/>
    </source>
</evidence>
<name>A0ABX8F1B8_9PSED</name>